<evidence type="ECO:0000313" key="2">
    <source>
        <dbReference type="Proteomes" id="UP001060085"/>
    </source>
</evidence>
<dbReference type="Proteomes" id="UP001060085">
    <property type="component" value="Linkage Group LG05"/>
</dbReference>
<name>A0ACC0ASK8_CATRO</name>
<accession>A0ACC0ASK8</accession>
<comment type="caution">
    <text evidence="1">The sequence shown here is derived from an EMBL/GenBank/DDBJ whole genome shotgun (WGS) entry which is preliminary data.</text>
</comment>
<dbReference type="EMBL" id="CM044705">
    <property type="protein sequence ID" value="KAI5663260.1"/>
    <property type="molecule type" value="Genomic_DNA"/>
</dbReference>
<organism evidence="1 2">
    <name type="scientific">Catharanthus roseus</name>
    <name type="common">Madagascar periwinkle</name>
    <name type="synonym">Vinca rosea</name>
    <dbReference type="NCBI Taxonomy" id="4058"/>
    <lineage>
        <taxon>Eukaryota</taxon>
        <taxon>Viridiplantae</taxon>
        <taxon>Streptophyta</taxon>
        <taxon>Embryophyta</taxon>
        <taxon>Tracheophyta</taxon>
        <taxon>Spermatophyta</taxon>
        <taxon>Magnoliopsida</taxon>
        <taxon>eudicotyledons</taxon>
        <taxon>Gunneridae</taxon>
        <taxon>Pentapetalae</taxon>
        <taxon>asterids</taxon>
        <taxon>lamiids</taxon>
        <taxon>Gentianales</taxon>
        <taxon>Apocynaceae</taxon>
        <taxon>Rauvolfioideae</taxon>
        <taxon>Vinceae</taxon>
        <taxon>Catharanthinae</taxon>
        <taxon>Catharanthus</taxon>
    </lineage>
</organism>
<reference evidence="2" key="1">
    <citation type="journal article" date="2023" name="Nat. Plants">
        <title>Single-cell RNA sequencing provides a high-resolution roadmap for understanding the multicellular compartmentation of specialized metabolism.</title>
        <authorList>
            <person name="Sun S."/>
            <person name="Shen X."/>
            <person name="Li Y."/>
            <person name="Li Y."/>
            <person name="Wang S."/>
            <person name="Li R."/>
            <person name="Zhang H."/>
            <person name="Shen G."/>
            <person name="Guo B."/>
            <person name="Wei J."/>
            <person name="Xu J."/>
            <person name="St-Pierre B."/>
            <person name="Chen S."/>
            <person name="Sun C."/>
        </authorList>
    </citation>
    <scope>NUCLEOTIDE SEQUENCE [LARGE SCALE GENOMIC DNA]</scope>
</reference>
<evidence type="ECO:0000313" key="1">
    <source>
        <dbReference type="EMBL" id="KAI5663260.1"/>
    </source>
</evidence>
<proteinExistence type="predicted"/>
<protein>
    <submittedName>
        <fullName evidence="1">Uncharacterized protein</fullName>
    </submittedName>
</protein>
<sequence>MARVRRRMLYELEHSTNVYLNLVDSTERVNGLVHRIRWQNGPASYEHWLETPDSLYVITNAFNLCVILIAQFGSTIVLPLYSYLDSLEGTLIIGLLIEQQHFIQHSYRCMMGVRYLLYMFNGFIIVPNESAI</sequence>
<keyword evidence="2" id="KW-1185">Reference proteome</keyword>
<gene>
    <name evidence="1" type="ORF">M9H77_22583</name>
</gene>